<evidence type="ECO:0000313" key="2">
    <source>
        <dbReference type="EMBL" id="SHL93270.1"/>
    </source>
</evidence>
<keyword evidence="3" id="KW-1185">Reference proteome</keyword>
<keyword evidence="1" id="KW-0812">Transmembrane</keyword>
<feature type="transmembrane region" description="Helical" evidence="1">
    <location>
        <begin position="12"/>
        <end position="35"/>
    </location>
</feature>
<name>A0A1M7ENI9_9FIRM</name>
<reference evidence="2 3" key="1">
    <citation type="submission" date="2016-11" db="EMBL/GenBank/DDBJ databases">
        <authorList>
            <person name="Jaros S."/>
            <person name="Januszkiewicz K."/>
            <person name="Wedrychowicz H."/>
        </authorList>
    </citation>
    <scope>NUCLEOTIDE SEQUENCE [LARGE SCALE GENOMIC DNA]</scope>
    <source>
        <strain evidence="2 3">DSM 15930</strain>
    </source>
</reference>
<evidence type="ECO:0000313" key="3">
    <source>
        <dbReference type="Proteomes" id="UP000184038"/>
    </source>
</evidence>
<dbReference type="AlphaFoldDB" id="A0A1M7ENI9"/>
<dbReference type="RefSeq" id="WP_073281636.1">
    <property type="nucleotide sequence ID" value="NZ_FRCP01000005.1"/>
</dbReference>
<keyword evidence="1" id="KW-1133">Transmembrane helix</keyword>
<proteinExistence type="predicted"/>
<organism evidence="2 3">
    <name type="scientific">Anaerosporobacter mobilis DSM 15930</name>
    <dbReference type="NCBI Taxonomy" id="1120996"/>
    <lineage>
        <taxon>Bacteria</taxon>
        <taxon>Bacillati</taxon>
        <taxon>Bacillota</taxon>
        <taxon>Clostridia</taxon>
        <taxon>Lachnospirales</taxon>
        <taxon>Lachnospiraceae</taxon>
        <taxon>Anaerosporobacter</taxon>
    </lineage>
</organism>
<accession>A0A1M7ENI9</accession>
<dbReference type="OrthoDB" id="2054087at2"/>
<keyword evidence="1" id="KW-0472">Membrane</keyword>
<dbReference type="Proteomes" id="UP000184038">
    <property type="component" value="Unassembled WGS sequence"/>
</dbReference>
<protein>
    <submittedName>
        <fullName evidence="2">Short C-terminal domain-containing protein</fullName>
    </submittedName>
</protein>
<dbReference type="EMBL" id="FRCP01000005">
    <property type="protein sequence ID" value="SHL93270.1"/>
    <property type="molecule type" value="Genomic_DNA"/>
</dbReference>
<evidence type="ECO:0000256" key="1">
    <source>
        <dbReference type="SAM" id="Phobius"/>
    </source>
</evidence>
<sequence length="118" mass="13480">MSKRVRVKPSKGQSMAGFFCGLIFCFIGFFTIIPIFGAFGLIWTLIAIIMTITQGINAFTDKGIASHEITIDDDMQMNTTRQRKSTEERMKELQSLYDEGLVTGEEYQQKRKEILEDI</sequence>
<gene>
    <name evidence="2" type="ORF">SAMN02746066_00089</name>
</gene>